<protein>
    <submittedName>
        <fullName evidence="2">Maleylpyruvate isomerase N-terminal domain-containing protein</fullName>
    </submittedName>
</protein>
<evidence type="ECO:0000313" key="3">
    <source>
        <dbReference type="Proteomes" id="UP001494902"/>
    </source>
</evidence>
<dbReference type="Gene3D" id="1.20.120.450">
    <property type="entry name" value="dinb family like domain"/>
    <property type="match status" value="1"/>
</dbReference>
<dbReference type="InterPro" id="IPR024344">
    <property type="entry name" value="MDMPI_metal-binding"/>
</dbReference>
<evidence type="ECO:0000259" key="1">
    <source>
        <dbReference type="Pfam" id="PF11716"/>
    </source>
</evidence>
<dbReference type="Pfam" id="PF11716">
    <property type="entry name" value="MDMPI_N"/>
    <property type="match status" value="1"/>
</dbReference>
<name>A0ABV1KJB9_9PSEU</name>
<dbReference type="SUPFAM" id="SSF109854">
    <property type="entry name" value="DinB/YfiT-like putative metalloenzymes"/>
    <property type="match status" value="1"/>
</dbReference>
<dbReference type="Proteomes" id="UP001494902">
    <property type="component" value="Unassembled WGS sequence"/>
</dbReference>
<dbReference type="GO" id="GO:0016853">
    <property type="term" value="F:isomerase activity"/>
    <property type="evidence" value="ECO:0007669"/>
    <property type="project" value="UniProtKB-KW"/>
</dbReference>
<gene>
    <name evidence="2" type="ORF">WIS52_24785</name>
</gene>
<sequence>MVSDRVHAALPEWEGFARAVQARRPDSGTWCEGWTVRDILVHNTGNAAEFVRVLGAHLAGEPVATRAFEEREAVYRELDGPRLWSAFRARCEELVQLSATAVAELPAGAEIAWTGRIVHPDFFVEHMREEMVLHRWDMTGDDAVSLRSLGTPWMTAHSVREVGVPLLARGTASLGLGPEDRVEGRLRAPGTDDVLLTATASGATIELVPPAGEATVESDPATRALLLWGRRPGDPSRWHSRAAPEDLVRVRTLLSGY</sequence>
<accession>A0ABV1KJB9</accession>
<feature type="domain" description="Mycothiol-dependent maleylpyruvate isomerase metal-binding" evidence="1">
    <location>
        <begin position="7"/>
        <end position="138"/>
    </location>
</feature>
<dbReference type="InterPro" id="IPR034660">
    <property type="entry name" value="DinB/YfiT-like"/>
</dbReference>
<keyword evidence="3" id="KW-1185">Reference proteome</keyword>
<comment type="caution">
    <text evidence="2">The sequence shown here is derived from an EMBL/GenBank/DDBJ whole genome shotgun (WGS) entry which is preliminary data.</text>
</comment>
<evidence type="ECO:0000313" key="2">
    <source>
        <dbReference type="EMBL" id="MEQ3553702.1"/>
    </source>
</evidence>
<keyword evidence="2" id="KW-0413">Isomerase</keyword>
<reference evidence="2 3" key="1">
    <citation type="submission" date="2024-03" db="EMBL/GenBank/DDBJ databases">
        <title>Draft genome sequence of Pseudonocardia nematodicida JCM 31783.</title>
        <authorList>
            <person name="Butdee W."/>
            <person name="Duangmal K."/>
        </authorList>
    </citation>
    <scope>NUCLEOTIDE SEQUENCE [LARGE SCALE GENOMIC DNA]</scope>
    <source>
        <strain evidence="2 3">JCM 31783</strain>
    </source>
</reference>
<dbReference type="EMBL" id="JBEDNQ010000011">
    <property type="protein sequence ID" value="MEQ3553702.1"/>
    <property type="molecule type" value="Genomic_DNA"/>
</dbReference>
<organism evidence="2 3">
    <name type="scientific">Pseudonocardia nematodicida</name>
    <dbReference type="NCBI Taxonomy" id="1206997"/>
    <lineage>
        <taxon>Bacteria</taxon>
        <taxon>Bacillati</taxon>
        <taxon>Actinomycetota</taxon>
        <taxon>Actinomycetes</taxon>
        <taxon>Pseudonocardiales</taxon>
        <taxon>Pseudonocardiaceae</taxon>
        <taxon>Pseudonocardia</taxon>
    </lineage>
</organism>
<proteinExistence type="predicted"/>
<dbReference type="RefSeq" id="WP_349300766.1">
    <property type="nucleotide sequence ID" value="NZ_JBEDNQ010000011.1"/>
</dbReference>